<evidence type="ECO:0000256" key="2">
    <source>
        <dbReference type="ARBA" id="ARBA00022448"/>
    </source>
</evidence>
<feature type="transmembrane region" description="Helical" evidence="10">
    <location>
        <begin position="50"/>
        <end position="67"/>
    </location>
</feature>
<protein>
    <submittedName>
        <fullName evidence="11">ABC transporter permease</fullName>
    </submittedName>
</protein>
<evidence type="ECO:0000256" key="9">
    <source>
        <dbReference type="SAM" id="MobiDB-lite"/>
    </source>
</evidence>
<evidence type="ECO:0000256" key="1">
    <source>
        <dbReference type="ARBA" id="ARBA00004651"/>
    </source>
</evidence>
<dbReference type="Pfam" id="PF02653">
    <property type="entry name" value="BPD_transp_2"/>
    <property type="match status" value="2"/>
</dbReference>
<dbReference type="GO" id="GO:0006865">
    <property type="term" value="P:amino acid transport"/>
    <property type="evidence" value="ECO:0007669"/>
    <property type="project" value="UniProtKB-KW"/>
</dbReference>
<sequence length="766" mass="79657">MSPSRRAAADLNQTSVSHDFFQALLQGVPPGAVYALVALGFVLTYKTSGVFNLAFGAQAYVSAAMYFKARVIWEWPTVPSVILAVFVMAPLIGLILERLIFRPLRTAPAVARLVVAAGLAVAIPYLFDILADFTAVAGVTPVGVVPDGANVFYDPFGVYAYSRNELVSMGVALVAMAGLVALFRFSAIGVRMRAVVESPKMTELNGIPADRVSALSWALSSLFAGVAGVLIAPRFNTLAAADFFSLMVVAIAAAAVGRLTSLPKAMAGGLLLGIIIAQLNTFLPRWSDDHAWVSTIQDNLTPSVPFVVLFGVVVLVPSIRRSRETGDPLAGVEPPPPSLGGEVRDPRRALITRLIGFAALGVVAIVVLARGDQLWVFLVTQAVVIGIIFLSITVITGMAGQISLCQGTFAAIGAFTVFQLVDRYNLSVLMAALIGAAVAAVVGAVLSLPIRKLGGIWTAIATLAFAYFFDAVLVKLSWIGGGDSALLQGTAVPRPVIGPWDLADDKYYLVFASVILIVVAMVVLQLRKGTFGRTLVALRGSEVGAESIGISAGRARLVAFAVSAFIAGLGGALLAIQQENVNYGTNFVPFTALFWVVIVVTLGSRTVRGALNAAASFAVFDQLILKGTVFAWILRSPTAIPDFFPISGKWVYVLFGLAAIQFARHPEGLVERPASMPKFITKLVALARPATPAAVPVAVGAGAAGSAPEPDTTPPTGTSAKAAAQPAAPVATAEPAAGDGSPKAAANGGSERPAASSPARTEDAVS</sequence>
<comment type="caution">
    <text evidence="11">The sequence shown here is derived from an EMBL/GenBank/DDBJ whole genome shotgun (WGS) entry which is preliminary data.</text>
</comment>
<comment type="subcellular location">
    <subcellularLocation>
        <location evidence="1">Cell membrane</location>
        <topology evidence="1">Multi-pass membrane protein</topology>
    </subcellularLocation>
</comment>
<feature type="transmembrane region" description="Helical" evidence="10">
    <location>
        <begin position="427"/>
        <end position="448"/>
    </location>
</feature>
<feature type="transmembrane region" description="Helical" evidence="10">
    <location>
        <begin position="238"/>
        <end position="256"/>
    </location>
</feature>
<feature type="transmembrane region" description="Helical" evidence="10">
    <location>
        <begin position="375"/>
        <end position="395"/>
    </location>
</feature>
<dbReference type="InterPro" id="IPR052157">
    <property type="entry name" value="BCAA_transport_permease"/>
</dbReference>
<feature type="region of interest" description="Disordered" evidence="9">
    <location>
        <begin position="701"/>
        <end position="766"/>
    </location>
</feature>
<keyword evidence="2" id="KW-0813">Transport</keyword>
<keyword evidence="3" id="KW-1003">Cell membrane</keyword>
<feature type="transmembrane region" description="Helical" evidence="10">
    <location>
        <begin position="109"/>
        <end position="127"/>
    </location>
</feature>
<dbReference type="AlphaFoldDB" id="A0A1S1Q2N2"/>
<reference evidence="12" key="1">
    <citation type="submission" date="2016-07" db="EMBL/GenBank/DDBJ databases">
        <title>Frankia sp. NRRL B-16219 Genome sequencing.</title>
        <authorList>
            <person name="Ghodhbane-Gtari F."/>
            <person name="Swanson E."/>
            <person name="Gueddou A."/>
            <person name="Louati M."/>
            <person name="Nouioui I."/>
            <person name="Hezbri K."/>
            <person name="Abebe-Akele F."/>
            <person name="Simpson S."/>
            <person name="Morris K."/>
            <person name="Thomas K."/>
            <person name="Gtari M."/>
            <person name="Tisa L.S."/>
        </authorList>
    </citation>
    <scope>NUCLEOTIDE SEQUENCE [LARGE SCALE GENOMIC DNA]</scope>
    <source>
        <strain evidence="12">NRRL B-16219</strain>
    </source>
</reference>
<evidence type="ECO:0000256" key="3">
    <source>
        <dbReference type="ARBA" id="ARBA00022475"/>
    </source>
</evidence>
<comment type="similarity">
    <text evidence="8">Belongs to the binding-protein-dependent transport system permease family. LivHM subfamily.</text>
</comment>
<dbReference type="EMBL" id="MAXA01000216">
    <property type="protein sequence ID" value="OHV27856.1"/>
    <property type="molecule type" value="Genomic_DNA"/>
</dbReference>
<dbReference type="Proteomes" id="UP000179769">
    <property type="component" value="Unassembled WGS sequence"/>
</dbReference>
<evidence type="ECO:0000256" key="10">
    <source>
        <dbReference type="SAM" id="Phobius"/>
    </source>
</evidence>
<evidence type="ECO:0000313" key="12">
    <source>
        <dbReference type="Proteomes" id="UP000179769"/>
    </source>
</evidence>
<evidence type="ECO:0000256" key="5">
    <source>
        <dbReference type="ARBA" id="ARBA00022970"/>
    </source>
</evidence>
<feature type="transmembrane region" description="Helical" evidence="10">
    <location>
        <begin position="79"/>
        <end position="97"/>
    </location>
</feature>
<feature type="transmembrane region" description="Helical" evidence="10">
    <location>
        <begin position="211"/>
        <end position="232"/>
    </location>
</feature>
<dbReference type="InterPro" id="IPR001851">
    <property type="entry name" value="ABC_transp_permease"/>
</dbReference>
<keyword evidence="5" id="KW-0029">Amino-acid transport</keyword>
<feature type="transmembrane region" description="Helical" evidence="10">
    <location>
        <begin position="265"/>
        <end position="283"/>
    </location>
</feature>
<evidence type="ECO:0000256" key="8">
    <source>
        <dbReference type="ARBA" id="ARBA00037998"/>
    </source>
</evidence>
<dbReference type="PANTHER" id="PTHR11795:SF451">
    <property type="entry name" value="ABC TRANSPORTER PERMEASE PROTEIN"/>
    <property type="match status" value="1"/>
</dbReference>
<feature type="compositionally biased region" description="Low complexity" evidence="9">
    <location>
        <begin position="720"/>
        <end position="737"/>
    </location>
</feature>
<feature type="transmembrane region" description="Helical" evidence="10">
    <location>
        <begin position="583"/>
        <end position="602"/>
    </location>
</feature>
<feature type="transmembrane region" description="Helical" evidence="10">
    <location>
        <begin position="20"/>
        <end position="43"/>
    </location>
</feature>
<name>A0A1S1Q2N2_9ACTN</name>
<feature type="transmembrane region" description="Helical" evidence="10">
    <location>
        <begin position="303"/>
        <end position="319"/>
    </location>
</feature>
<feature type="transmembrane region" description="Helical" evidence="10">
    <location>
        <begin position="507"/>
        <end position="526"/>
    </location>
</feature>
<keyword evidence="12" id="KW-1185">Reference proteome</keyword>
<keyword evidence="7 10" id="KW-0472">Membrane</keyword>
<dbReference type="InterPro" id="IPR043428">
    <property type="entry name" value="LivM-like"/>
</dbReference>
<dbReference type="GO" id="GO:0005886">
    <property type="term" value="C:plasma membrane"/>
    <property type="evidence" value="ECO:0007669"/>
    <property type="project" value="UniProtKB-SubCell"/>
</dbReference>
<keyword evidence="6 10" id="KW-1133">Transmembrane helix</keyword>
<feature type="transmembrane region" description="Helical" evidence="10">
    <location>
        <begin position="557"/>
        <end position="577"/>
    </location>
</feature>
<evidence type="ECO:0000256" key="6">
    <source>
        <dbReference type="ARBA" id="ARBA00022989"/>
    </source>
</evidence>
<feature type="transmembrane region" description="Helical" evidence="10">
    <location>
        <begin position="402"/>
        <end position="421"/>
    </location>
</feature>
<evidence type="ECO:0000313" key="11">
    <source>
        <dbReference type="EMBL" id="OHV27856.1"/>
    </source>
</evidence>
<feature type="transmembrane region" description="Helical" evidence="10">
    <location>
        <begin position="350"/>
        <end position="369"/>
    </location>
</feature>
<proteinExistence type="inferred from homology"/>
<dbReference type="OrthoDB" id="9807115at2"/>
<dbReference type="CDD" id="cd06582">
    <property type="entry name" value="TM_PBP1_LivH_like"/>
    <property type="match status" value="1"/>
</dbReference>
<evidence type="ECO:0000256" key="7">
    <source>
        <dbReference type="ARBA" id="ARBA00023136"/>
    </source>
</evidence>
<dbReference type="CDD" id="cd06581">
    <property type="entry name" value="TM_PBP1_LivM_like"/>
    <property type="match status" value="1"/>
</dbReference>
<keyword evidence="4 10" id="KW-0812">Transmembrane</keyword>
<organism evidence="11 12">
    <name type="scientific">Parafrankia soli</name>
    <dbReference type="NCBI Taxonomy" id="2599596"/>
    <lineage>
        <taxon>Bacteria</taxon>
        <taxon>Bacillati</taxon>
        <taxon>Actinomycetota</taxon>
        <taxon>Actinomycetes</taxon>
        <taxon>Frankiales</taxon>
        <taxon>Frankiaceae</taxon>
        <taxon>Parafrankia</taxon>
    </lineage>
</organism>
<evidence type="ECO:0000256" key="4">
    <source>
        <dbReference type="ARBA" id="ARBA00022692"/>
    </source>
</evidence>
<feature type="transmembrane region" description="Helical" evidence="10">
    <location>
        <begin position="455"/>
        <end position="478"/>
    </location>
</feature>
<gene>
    <name evidence="11" type="ORF">BBK14_18880</name>
</gene>
<accession>A0A1S1Q2N2</accession>
<dbReference type="GO" id="GO:0015658">
    <property type="term" value="F:branched-chain amino acid transmembrane transporter activity"/>
    <property type="evidence" value="ECO:0007669"/>
    <property type="project" value="InterPro"/>
</dbReference>
<dbReference type="PANTHER" id="PTHR11795">
    <property type="entry name" value="BRANCHED-CHAIN AMINO ACID TRANSPORT SYSTEM PERMEASE PROTEIN LIVH"/>
    <property type="match status" value="1"/>
</dbReference>
<feature type="transmembrane region" description="Helical" evidence="10">
    <location>
        <begin position="166"/>
        <end position="190"/>
    </location>
</feature>